<dbReference type="Proteomes" id="UP000308760">
    <property type="component" value="Unassembled WGS sequence"/>
</dbReference>
<comment type="caution">
    <text evidence="1">The sequence shown here is derived from an EMBL/GenBank/DDBJ whole genome shotgun (WGS) entry which is preliminary data.</text>
</comment>
<reference evidence="1 2" key="2">
    <citation type="submission" date="2019-05" db="EMBL/GenBank/DDBJ databases">
        <title>Glycomyces buryatensis sp. nov.</title>
        <authorList>
            <person name="Nikitina E."/>
        </authorList>
    </citation>
    <scope>NUCLEOTIDE SEQUENCE [LARGE SCALE GENOMIC DNA]</scope>
    <source>
        <strain evidence="1 2">18</strain>
    </source>
</reference>
<sequence>MVDANHAGRLDPGPLERGSFRDEFRIYRVRASSADKPDSFQVYTGEREDIVLIVSGLNSGELKATWGPLWRSFKPHWKTWFEESAFRAFHGAGPATGIAPTRTR</sequence>
<reference evidence="2" key="1">
    <citation type="submission" date="2019-04" db="EMBL/GenBank/DDBJ databases">
        <title>Nocardioides xinjiangensis sp. nov.</title>
        <authorList>
            <person name="Liu S."/>
        </authorList>
    </citation>
    <scope>NUCLEOTIDE SEQUENCE [LARGE SCALE GENOMIC DNA]</scope>
    <source>
        <strain evidence="2">18</strain>
    </source>
</reference>
<evidence type="ECO:0000313" key="1">
    <source>
        <dbReference type="EMBL" id="THV41209.1"/>
    </source>
</evidence>
<dbReference type="AlphaFoldDB" id="A0A4S8QIJ4"/>
<name>A0A4S8QIJ4_9ACTN</name>
<organism evidence="1 2">
    <name type="scientific">Glycomyces buryatensis</name>
    <dbReference type="NCBI Taxonomy" id="2570927"/>
    <lineage>
        <taxon>Bacteria</taxon>
        <taxon>Bacillati</taxon>
        <taxon>Actinomycetota</taxon>
        <taxon>Actinomycetes</taxon>
        <taxon>Glycomycetales</taxon>
        <taxon>Glycomycetaceae</taxon>
        <taxon>Glycomyces</taxon>
    </lineage>
</organism>
<dbReference type="OrthoDB" id="5189922at2"/>
<accession>A0A4S8QIJ4</accession>
<dbReference type="EMBL" id="STGY01000049">
    <property type="protein sequence ID" value="THV41209.1"/>
    <property type="molecule type" value="Genomic_DNA"/>
</dbReference>
<gene>
    <name evidence="1" type="ORF">FAB82_12810</name>
</gene>
<keyword evidence="2" id="KW-1185">Reference proteome</keyword>
<evidence type="ECO:0000313" key="2">
    <source>
        <dbReference type="Proteomes" id="UP000308760"/>
    </source>
</evidence>
<dbReference type="RefSeq" id="WP_136534934.1">
    <property type="nucleotide sequence ID" value="NZ_STGY01000049.1"/>
</dbReference>
<proteinExistence type="predicted"/>
<protein>
    <submittedName>
        <fullName evidence="1">Uncharacterized protein</fullName>
    </submittedName>
</protein>